<keyword evidence="8 12" id="KW-0862">Zinc</keyword>
<reference evidence="14 15" key="1">
    <citation type="submission" date="2019-10" db="EMBL/GenBank/DDBJ databases">
        <title>Genome diversity of Sutterella seckii.</title>
        <authorList>
            <person name="Chaplin A.V."/>
            <person name="Sokolova S.R."/>
            <person name="Mosin K.A."/>
            <person name="Ivanova E.L."/>
            <person name="Kochetkova T.O."/>
            <person name="Goltsov A.Y."/>
            <person name="Trofimov D.Y."/>
            <person name="Efimov B.A."/>
        </authorList>
    </citation>
    <scope>NUCLEOTIDE SEQUENCE [LARGE SCALE GENOMIC DNA]</scope>
    <source>
        <strain evidence="14 15">ASD393</strain>
    </source>
</reference>
<evidence type="ECO:0000256" key="1">
    <source>
        <dbReference type="ARBA" id="ARBA00004651"/>
    </source>
</evidence>
<evidence type="ECO:0000256" key="5">
    <source>
        <dbReference type="ARBA" id="ARBA00022692"/>
    </source>
</evidence>
<dbReference type="InterPro" id="IPR022919">
    <property type="entry name" value="Pept_M48_protease_HtpX"/>
</dbReference>
<feature type="transmembrane region" description="Helical" evidence="12">
    <location>
        <begin position="203"/>
        <end position="225"/>
    </location>
</feature>
<comment type="subcellular location">
    <subcellularLocation>
        <location evidence="1 12">Cell membrane</location>
        <topology evidence="1 12">Multi-pass membrane protein</topology>
    </subcellularLocation>
</comment>
<keyword evidence="6 12" id="KW-0479">Metal-binding</keyword>
<feature type="transmembrane region" description="Helical" evidence="12">
    <location>
        <begin position="7"/>
        <end position="30"/>
    </location>
</feature>
<evidence type="ECO:0000256" key="7">
    <source>
        <dbReference type="ARBA" id="ARBA00022801"/>
    </source>
</evidence>
<comment type="caution">
    <text evidence="14">The sequence shown here is derived from an EMBL/GenBank/DDBJ whole genome shotgun (WGS) entry which is preliminary data.</text>
</comment>
<keyword evidence="4 12" id="KW-0645">Protease</keyword>
<feature type="binding site" evidence="12">
    <location>
        <position position="230"/>
    </location>
    <ligand>
        <name>Zn(2+)</name>
        <dbReference type="ChEBI" id="CHEBI:29105"/>
        <note>catalytic</note>
    </ligand>
</feature>
<proteinExistence type="inferred from homology"/>
<evidence type="ECO:0000256" key="4">
    <source>
        <dbReference type="ARBA" id="ARBA00022670"/>
    </source>
</evidence>
<dbReference type="Pfam" id="PF01435">
    <property type="entry name" value="Peptidase_M48"/>
    <property type="match status" value="1"/>
</dbReference>
<dbReference type="EMBL" id="WEHX01000002">
    <property type="protein sequence ID" value="KAB7663062.1"/>
    <property type="molecule type" value="Genomic_DNA"/>
</dbReference>
<comment type="similarity">
    <text evidence="2 12">Belongs to the peptidase M48B family.</text>
</comment>
<feature type="transmembrane region" description="Helical" evidence="12">
    <location>
        <begin position="42"/>
        <end position="64"/>
    </location>
</feature>
<keyword evidence="10 12" id="KW-0482">Metalloprotease</keyword>
<evidence type="ECO:0000256" key="11">
    <source>
        <dbReference type="ARBA" id="ARBA00023136"/>
    </source>
</evidence>
<evidence type="ECO:0000313" key="14">
    <source>
        <dbReference type="EMBL" id="KAB7663062.1"/>
    </source>
</evidence>
<feature type="domain" description="Peptidase M48" evidence="13">
    <location>
        <begin position="89"/>
        <end position="294"/>
    </location>
</feature>
<keyword evidence="9 12" id="KW-1133">Transmembrane helix</keyword>
<dbReference type="OrthoDB" id="15218at2"/>
<dbReference type="CDD" id="cd07335">
    <property type="entry name" value="M48B_HtpX_like"/>
    <property type="match status" value="1"/>
</dbReference>
<dbReference type="InterPro" id="IPR050083">
    <property type="entry name" value="HtpX_protease"/>
</dbReference>
<keyword evidence="11 12" id="KW-0472">Membrane</keyword>
<evidence type="ECO:0000256" key="9">
    <source>
        <dbReference type="ARBA" id="ARBA00022989"/>
    </source>
</evidence>
<evidence type="ECO:0000256" key="12">
    <source>
        <dbReference type="HAMAP-Rule" id="MF_00188"/>
    </source>
</evidence>
<dbReference type="GO" id="GO:0005886">
    <property type="term" value="C:plasma membrane"/>
    <property type="evidence" value="ECO:0007669"/>
    <property type="project" value="UniProtKB-SubCell"/>
</dbReference>
<feature type="transmembrane region" description="Helical" evidence="12">
    <location>
        <begin position="162"/>
        <end position="183"/>
    </location>
</feature>
<name>A0A6I1ER62_9BURK</name>
<dbReference type="InterPro" id="IPR001915">
    <property type="entry name" value="Peptidase_M48"/>
</dbReference>
<evidence type="ECO:0000256" key="3">
    <source>
        <dbReference type="ARBA" id="ARBA00022475"/>
    </source>
</evidence>
<evidence type="ECO:0000313" key="15">
    <source>
        <dbReference type="Proteomes" id="UP000430564"/>
    </source>
</evidence>
<dbReference type="PANTHER" id="PTHR43221:SF1">
    <property type="entry name" value="PROTEASE HTPX"/>
    <property type="match status" value="1"/>
</dbReference>
<keyword evidence="5 12" id="KW-0812">Transmembrane</keyword>
<dbReference type="PANTHER" id="PTHR43221">
    <property type="entry name" value="PROTEASE HTPX"/>
    <property type="match status" value="1"/>
</dbReference>
<feature type="active site" evidence="12">
    <location>
        <position position="153"/>
    </location>
</feature>
<feature type="binding site" evidence="12">
    <location>
        <position position="152"/>
    </location>
    <ligand>
        <name>Zn(2+)</name>
        <dbReference type="ChEBI" id="CHEBI:29105"/>
        <note>catalytic</note>
    </ligand>
</feature>
<evidence type="ECO:0000256" key="2">
    <source>
        <dbReference type="ARBA" id="ARBA00009779"/>
    </source>
</evidence>
<keyword evidence="7 12" id="KW-0378">Hydrolase</keyword>
<feature type="binding site" evidence="12">
    <location>
        <position position="156"/>
    </location>
    <ligand>
        <name>Zn(2+)</name>
        <dbReference type="ChEBI" id="CHEBI:29105"/>
        <note>catalytic</note>
    </ligand>
</feature>
<dbReference type="Gene3D" id="3.30.2010.10">
    <property type="entry name" value="Metalloproteases ('zincins'), catalytic domain"/>
    <property type="match status" value="1"/>
</dbReference>
<evidence type="ECO:0000256" key="10">
    <source>
        <dbReference type="ARBA" id="ARBA00023049"/>
    </source>
</evidence>
<gene>
    <name evidence="12 14" type="primary">htpX</name>
    <name evidence="14" type="ORF">GBM95_00735</name>
</gene>
<dbReference type="EC" id="3.4.24.-" evidence="12"/>
<dbReference type="NCBIfam" id="NF003965">
    <property type="entry name" value="PRK05457.1"/>
    <property type="match status" value="1"/>
</dbReference>
<evidence type="ECO:0000256" key="8">
    <source>
        <dbReference type="ARBA" id="ARBA00022833"/>
    </source>
</evidence>
<protein>
    <recommendedName>
        <fullName evidence="12">Protease HtpX homolog</fullName>
        <ecNumber evidence="12">3.4.24.-</ecNumber>
    </recommendedName>
</protein>
<evidence type="ECO:0000259" key="13">
    <source>
        <dbReference type="Pfam" id="PF01435"/>
    </source>
</evidence>
<dbReference type="GO" id="GO:0006508">
    <property type="term" value="P:proteolysis"/>
    <property type="evidence" value="ECO:0007669"/>
    <property type="project" value="UniProtKB-KW"/>
</dbReference>
<dbReference type="AlphaFoldDB" id="A0A6I1ER62"/>
<dbReference type="RefSeq" id="WP_152157334.1">
    <property type="nucleotide sequence ID" value="NZ_WEHX01000002.1"/>
</dbReference>
<evidence type="ECO:0000256" key="6">
    <source>
        <dbReference type="ARBA" id="ARBA00022723"/>
    </source>
</evidence>
<dbReference type="GO" id="GO:0004222">
    <property type="term" value="F:metalloendopeptidase activity"/>
    <property type="evidence" value="ECO:0007669"/>
    <property type="project" value="UniProtKB-UniRule"/>
</dbReference>
<accession>A0A6I1ER62</accession>
<comment type="cofactor">
    <cofactor evidence="12">
        <name>Zn(2+)</name>
        <dbReference type="ChEBI" id="CHEBI:29105"/>
    </cofactor>
    <text evidence="12">Binds 1 zinc ion per subunit.</text>
</comment>
<keyword evidence="3 12" id="KW-1003">Cell membrane</keyword>
<organism evidence="14 15">
    <name type="scientific">Sutterella seckii</name>
    <dbReference type="NCBI Taxonomy" id="1944635"/>
    <lineage>
        <taxon>Bacteria</taxon>
        <taxon>Pseudomonadati</taxon>
        <taxon>Pseudomonadota</taxon>
        <taxon>Betaproteobacteria</taxon>
        <taxon>Burkholderiales</taxon>
        <taxon>Sutterellaceae</taxon>
        <taxon>Sutterella</taxon>
    </lineage>
</organism>
<dbReference type="HAMAP" id="MF_00188">
    <property type="entry name" value="Pept_M48_protease_HtpX"/>
    <property type="match status" value="1"/>
</dbReference>
<dbReference type="GO" id="GO:0008270">
    <property type="term" value="F:zinc ion binding"/>
    <property type="evidence" value="ECO:0007669"/>
    <property type="project" value="UniProtKB-UniRule"/>
</dbReference>
<sequence>MFKRIGLLILANLAIFIMLSVILTVIQMVFGINFGTMSGKSLNLGTLFVFAMVVGFSGSIISLLMSKTMAKMSMGLQMIDVNNPQSPVERYLVDVVRSEAQKAGLPMPEVGIYDGEPNAFATGASRSSALVAVSTGLLNLMNREEVEAVLAHELSHVKNGDMVTMTLLQGVMNTFVVFLSRIIGWVVDRQILRNEDDAPGVGYYVTSLVLDICLGFLASMVVAAFSRYREFHADAGAADIMGSTTPMINALQRLGGIAPNELPGNVKGFGISGGIGSLFASHPSIEDRVAALREHRYTNAQ</sequence>
<dbReference type="Proteomes" id="UP000430564">
    <property type="component" value="Unassembled WGS sequence"/>
</dbReference>